<dbReference type="Gene3D" id="2.60.40.10">
    <property type="entry name" value="Immunoglobulins"/>
    <property type="match status" value="1"/>
</dbReference>
<accession>A0A3B1IF10</accession>
<keyword evidence="3" id="KW-0597">Phosphoprotein</keyword>
<organism evidence="6 7">
    <name type="scientific">Astyanax mexicanus</name>
    <name type="common">Blind cave fish</name>
    <name type="synonym">Astyanax fasciatus mexicanus</name>
    <dbReference type="NCBI Taxonomy" id="7994"/>
    <lineage>
        <taxon>Eukaryota</taxon>
        <taxon>Metazoa</taxon>
        <taxon>Chordata</taxon>
        <taxon>Craniata</taxon>
        <taxon>Vertebrata</taxon>
        <taxon>Euteleostomi</taxon>
        <taxon>Actinopterygii</taxon>
        <taxon>Neopterygii</taxon>
        <taxon>Teleostei</taxon>
        <taxon>Ostariophysi</taxon>
        <taxon>Characiformes</taxon>
        <taxon>Characoidei</taxon>
        <taxon>Acestrorhamphidae</taxon>
        <taxon>Acestrorhamphinae</taxon>
        <taxon>Astyanax</taxon>
    </lineage>
</organism>
<dbReference type="InterPro" id="IPR013098">
    <property type="entry name" value="Ig_I-set"/>
</dbReference>
<dbReference type="Ensembl" id="ENSAMXT00000053687.1">
    <property type="protein sequence ID" value="ENSAMXP00000028145.1"/>
    <property type="gene ID" value="ENSAMXG00000037786.1"/>
</dbReference>
<dbReference type="InterPro" id="IPR003598">
    <property type="entry name" value="Ig_sub2"/>
</dbReference>
<dbReference type="STRING" id="7994.ENSAMXP00000028145"/>
<keyword evidence="4" id="KW-1015">Disulfide bond</keyword>
<evidence type="ECO:0000259" key="5">
    <source>
        <dbReference type="PROSITE" id="PS50835"/>
    </source>
</evidence>
<dbReference type="InterPro" id="IPR052385">
    <property type="entry name" value="Obscurin/Obscurin-like_Reg"/>
</dbReference>
<comment type="subcellular location">
    <subcellularLocation>
        <location evidence="1">Cytoplasm</location>
    </subcellularLocation>
</comment>
<name>A0A3B1IF10_ASTMX</name>
<dbReference type="Proteomes" id="UP000018467">
    <property type="component" value="Unassembled WGS sequence"/>
</dbReference>
<dbReference type="FunFam" id="2.60.40.10:FF:000228">
    <property type="entry name" value="obscurin isoform X4"/>
    <property type="match status" value="1"/>
</dbReference>
<reference evidence="6" key="4">
    <citation type="submission" date="2025-09" db="UniProtKB">
        <authorList>
            <consortium name="Ensembl"/>
        </authorList>
    </citation>
    <scope>IDENTIFICATION</scope>
</reference>
<feature type="domain" description="Ig-like" evidence="5">
    <location>
        <begin position="24"/>
        <end position="112"/>
    </location>
</feature>
<dbReference type="InterPro" id="IPR003599">
    <property type="entry name" value="Ig_sub"/>
</dbReference>
<evidence type="ECO:0000256" key="2">
    <source>
        <dbReference type="ARBA" id="ARBA00022490"/>
    </source>
</evidence>
<evidence type="ECO:0000313" key="7">
    <source>
        <dbReference type="Proteomes" id="UP000018467"/>
    </source>
</evidence>
<dbReference type="AlphaFoldDB" id="A0A3B1IF10"/>
<proteinExistence type="predicted"/>
<evidence type="ECO:0000256" key="1">
    <source>
        <dbReference type="ARBA" id="ARBA00004496"/>
    </source>
</evidence>
<reference evidence="7" key="2">
    <citation type="journal article" date="2014" name="Nat. Commun.">
        <title>The cavefish genome reveals candidate genes for eye loss.</title>
        <authorList>
            <person name="McGaugh S.E."/>
            <person name="Gross J.B."/>
            <person name="Aken B."/>
            <person name="Blin M."/>
            <person name="Borowsky R."/>
            <person name="Chalopin D."/>
            <person name="Hinaux H."/>
            <person name="Jeffery W.R."/>
            <person name="Keene A."/>
            <person name="Ma L."/>
            <person name="Minx P."/>
            <person name="Murphy D."/>
            <person name="O'Quin K.E."/>
            <person name="Retaux S."/>
            <person name="Rohner N."/>
            <person name="Searle S.M."/>
            <person name="Stahl B.A."/>
            <person name="Tabin C."/>
            <person name="Volff J.N."/>
            <person name="Yoshizawa M."/>
            <person name="Warren W.C."/>
        </authorList>
    </citation>
    <scope>NUCLEOTIDE SEQUENCE [LARGE SCALE GENOMIC DNA]</scope>
    <source>
        <strain evidence="7">female</strain>
    </source>
</reference>
<dbReference type="InParanoid" id="A0A3B1IF10"/>
<dbReference type="Bgee" id="ENSAMXG00000037786">
    <property type="expression patterns" value="Expressed in muscle tissue and 2 other cell types or tissues"/>
</dbReference>
<dbReference type="PROSITE" id="PS50835">
    <property type="entry name" value="IG_LIKE"/>
    <property type="match status" value="1"/>
</dbReference>
<dbReference type="InterPro" id="IPR036179">
    <property type="entry name" value="Ig-like_dom_sf"/>
</dbReference>
<evidence type="ECO:0000256" key="3">
    <source>
        <dbReference type="ARBA" id="ARBA00022553"/>
    </source>
</evidence>
<dbReference type="GO" id="GO:0005737">
    <property type="term" value="C:cytoplasm"/>
    <property type="evidence" value="ECO:0007669"/>
    <property type="project" value="UniProtKB-SubCell"/>
</dbReference>
<dbReference type="InterPro" id="IPR013783">
    <property type="entry name" value="Ig-like_fold"/>
</dbReference>
<dbReference type="Pfam" id="PF07679">
    <property type="entry name" value="I-set"/>
    <property type="match status" value="1"/>
</dbReference>
<keyword evidence="7" id="KW-1185">Reference proteome</keyword>
<dbReference type="SMART" id="SM00408">
    <property type="entry name" value="IGc2"/>
    <property type="match status" value="1"/>
</dbReference>
<dbReference type="GeneTree" id="ENSGT00940000168428"/>
<protein>
    <submittedName>
        <fullName evidence="6">Obscurin, cytoskeletal calmodulin and titin-interacting RhoGEF</fullName>
    </submittedName>
</protein>
<dbReference type="SMART" id="SM00409">
    <property type="entry name" value="IG"/>
    <property type="match status" value="1"/>
</dbReference>
<evidence type="ECO:0000256" key="4">
    <source>
        <dbReference type="ARBA" id="ARBA00023157"/>
    </source>
</evidence>
<dbReference type="PANTHER" id="PTHR35971">
    <property type="entry name" value="SI:DKEY-31G6.6"/>
    <property type="match status" value="1"/>
</dbReference>
<reference evidence="7" key="1">
    <citation type="submission" date="2013-03" db="EMBL/GenBank/DDBJ databases">
        <authorList>
            <person name="Jeffery W."/>
            <person name="Warren W."/>
            <person name="Wilson R.K."/>
        </authorList>
    </citation>
    <scope>NUCLEOTIDE SEQUENCE</scope>
    <source>
        <strain evidence="7">female</strain>
    </source>
</reference>
<sequence>CSETWREVQDEAGGKTDQVSYKLPRRGGFWEVYFLKNLEAQEGNSVSLHCELSRAGVRVDWWKGGEMLFTGERYQLRQRDATAELLIRKAQPEDSGVYRCVCGEQSTEATIKVNGRRLSSFPLRSSSSTHFTGRSRLHANVCQLLASITTVDVAQWLLA</sequence>
<dbReference type="PANTHER" id="PTHR35971:SF5">
    <property type="entry name" value="OBSCURIN LIKE CYTOSKELETAL ADAPTOR 1"/>
    <property type="match status" value="1"/>
</dbReference>
<reference evidence="6" key="3">
    <citation type="submission" date="2025-08" db="UniProtKB">
        <authorList>
            <consortium name="Ensembl"/>
        </authorList>
    </citation>
    <scope>IDENTIFICATION</scope>
</reference>
<keyword evidence="2" id="KW-0963">Cytoplasm</keyword>
<dbReference type="SUPFAM" id="SSF48726">
    <property type="entry name" value="Immunoglobulin"/>
    <property type="match status" value="1"/>
</dbReference>
<dbReference type="InterPro" id="IPR007110">
    <property type="entry name" value="Ig-like_dom"/>
</dbReference>
<evidence type="ECO:0000313" key="6">
    <source>
        <dbReference type="Ensembl" id="ENSAMXP00000028145.1"/>
    </source>
</evidence>